<accession>A0A0F7CYI2</accession>
<evidence type="ECO:0000256" key="7">
    <source>
        <dbReference type="ARBA" id="ARBA00035649"/>
    </source>
</evidence>
<evidence type="ECO:0000313" key="8">
    <source>
        <dbReference type="EMBL" id="AKG62164.1"/>
    </source>
</evidence>
<dbReference type="SUPFAM" id="SSF101112">
    <property type="entry name" value="Oxygen-evolving enhancer protein 3"/>
    <property type="match status" value="1"/>
</dbReference>
<dbReference type="Pfam" id="PF05757">
    <property type="entry name" value="PsbQ"/>
    <property type="match status" value="1"/>
</dbReference>
<dbReference type="FunFam" id="1.20.120.290:FF:000004">
    <property type="entry name" value="Oxygen-evolving enhancer protein 3"/>
    <property type="match status" value="1"/>
</dbReference>
<evidence type="ECO:0000256" key="5">
    <source>
        <dbReference type="ARBA" id="ARBA00023078"/>
    </source>
</evidence>
<evidence type="ECO:0000256" key="6">
    <source>
        <dbReference type="ARBA" id="ARBA00023136"/>
    </source>
</evidence>
<dbReference type="GO" id="GO:0009767">
    <property type="term" value="P:photosynthetic electron transport chain"/>
    <property type="evidence" value="ECO:0007669"/>
    <property type="project" value="TreeGrafter"/>
</dbReference>
<comment type="subcellular location">
    <subcellularLocation>
        <location evidence="1">Plastid</location>
        <location evidence="1">Chloroplast thylakoid membrane</location>
        <topology evidence="1">Peripheral membrane protein</topology>
        <orientation evidence="1">Lumenal side</orientation>
    </subcellularLocation>
</comment>
<evidence type="ECO:0000256" key="1">
    <source>
        <dbReference type="ARBA" id="ARBA00004622"/>
    </source>
</evidence>
<protein>
    <submittedName>
        <fullName evidence="8">PQL-like protein</fullName>
    </submittedName>
</protein>
<keyword evidence="6" id="KW-0472">Membrane</keyword>
<dbReference type="Gene3D" id="1.20.120.290">
    <property type="entry name" value="Oxygen-evolving enhancer protein 3 (PsbQ), four-helix up-down bundle"/>
    <property type="match status" value="1"/>
</dbReference>
<dbReference type="EMBL" id="KM584064">
    <property type="protein sequence ID" value="AKG62164.1"/>
    <property type="molecule type" value="mRNA"/>
</dbReference>
<keyword evidence="4" id="KW-0809">Transit peptide</keyword>
<keyword evidence="2" id="KW-0150">Chloroplast</keyword>
<dbReference type="GO" id="GO:0009654">
    <property type="term" value="C:photosystem II oxygen evolving complex"/>
    <property type="evidence" value="ECO:0007669"/>
    <property type="project" value="InterPro"/>
</dbReference>
<keyword evidence="3" id="KW-0934">Plastid</keyword>
<dbReference type="GO" id="GO:0005509">
    <property type="term" value="F:calcium ion binding"/>
    <property type="evidence" value="ECO:0007669"/>
    <property type="project" value="InterPro"/>
</dbReference>
<name>A0A0F7CYI2_9ROSI</name>
<dbReference type="InterPro" id="IPR008797">
    <property type="entry name" value="PSII_PsbQ"/>
</dbReference>
<comment type="similarity">
    <text evidence="7">Belongs to the PsbQ family.</text>
</comment>
<organism evidence="8">
    <name type="scientific">Geranium incanum</name>
    <dbReference type="NCBI Taxonomy" id="1158081"/>
    <lineage>
        <taxon>Eukaryota</taxon>
        <taxon>Viridiplantae</taxon>
        <taxon>Streptophyta</taxon>
        <taxon>Embryophyta</taxon>
        <taxon>Tracheophyta</taxon>
        <taxon>Spermatophyta</taxon>
        <taxon>Magnoliopsida</taxon>
        <taxon>eudicotyledons</taxon>
        <taxon>Gunneridae</taxon>
        <taxon>Pentapetalae</taxon>
        <taxon>rosids</taxon>
        <taxon>malvids</taxon>
        <taxon>Geraniales</taxon>
        <taxon>Geraniaceae</taxon>
        <taxon>Geranium</taxon>
    </lineage>
</organism>
<evidence type="ECO:0000256" key="4">
    <source>
        <dbReference type="ARBA" id="ARBA00022946"/>
    </source>
</evidence>
<dbReference type="InterPro" id="IPR054099">
    <property type="entry name" value="PSII_PsbQ_pln"/>
</dbReference>
<gene>
    <name evidence="8" type="primary">PQL3</name>
</gene>
<proteinExistence type="evidence at transcript level"/>
<reference evidence="8" key="1">
    <citation type="journal article" date="2015" name="BMC Plant Biol.">
        <title>NDH expression marks major transitions in plant evolution and reveals coordinate intracellular gene loss.</title>
        <authorList>
            <person name="Ruhlman T.A."/>
            <person name="Chang W.J."/>
            <person name="Chen J.J."/>
            <person name="Huang Y.T."/>
            <person name="Chan M.T."/>
            <person name="Zhang J."/>
            <person name="Liao D.C."/>
            <person name="Blazier J.C."/>
            <person name="Jin X."/>
            <person name="Shih M.C."/>
            <person name="Jansen R.K."/>
            <person name="Lin C.S."/>
        </authorList>
    </citation>
    <scope>NUCLEOTIDE SEQUENCE</scope>
</reference>
<dbReference type="InterPro" id="IPR023222">
    <property type="entry name" value="PsbQ-like_dom_sf"/>
</dbReference>
<evidence type="ECO:0000256" key="3">
    <source>
        <dbReference type="ARBA" id="ARBA00022640"/>
    </source>
</evidence>
<sequence>MVLRPLVLRVNLPRISATVSSHPKHSSESREMTRSLHHSKLSRRIGAIATMASVLLAGDAVFNKERANGFDFGYVVPDQTIEQAESGIRAHARDLLDVKPLLESESWKVAQKELRRSSSYLRQDFYTIINNRPGNQRPQLRQIYNKIFTNVSSLDYAARDRDAARVWECYNNIVIALDDMLSKI</sequence>
<dbReference type="PANTHER" id="PTHR33399:SF6">
    <property type="entry name" value="PSBQ-LIKE PROTEIN 3, CHLOROPLASTIC"/>
    <property type="match status" value="1"/>
</dbReference>
<dbReference type="GO" id="GO:0019898">
    <property type="term" value="C:extrinsic component of membrane"/>
    <property type="evidence" value="ECO:0007669"/>
    <property type="project" value="InterPro"/>
</dbReference>
<dbReference type="AlphaFoldDB" id="A0A0F7CYI2"/>
<dbReference type="GO" id="GO:0009535">
    <property type="term" value="C:chloroplast thylakoid membrane"/>
    <property type="evidence" value="ECO:0007669"/>
    <property type="project" value="UniProtKB-SubCell"/>
</dbReference>
<keyword evidence="5" id="KW-0793">Thylakoid</keyword>
<dbReference type="PANTHER" id="PTHR33399">
    <property type="entry name" value="OXYGEN-EVOLVING ENHANCER PROTEIN 3-1, CHLOROPLASTIC"/>
    <property type="match status" value="1"/>
</dbReference>
<evidence type="ECO:0000256" key="2">
    <source>
        <dbReference type="ARBA" id="ARBA00022528"/>
    </source>
</evidence>